<dbReference type="GO" id="GO:0003700">
    <property type="term" value="F:DNA-binding transcription factor activity"/>
    <property type="evidence" value="ECO:0007669"/>
    <property type="project" value="TreeGrafter"/>
</dbReference>
<dbReference type="PROSITE" id="PS50042">
    <property type="entry name" value="CNMP_BINDING_3"/>
    <property type="match status" value="1"/>
</dbReference>
<dbReference type="PANTHER" id="PTHR24567:SF26">
    <property type="entry name" value="REGULATORY PROTEIN YEIL"/>
    <property type="match status" value="1"/>
</dbReference>
<dbReference type="PANTHER" id="PTHR24567">
    <property type="entry name" value="CRP FAMILY TRANSCRIPTIONAL REGULATORY PROTEIN"/>
    <property type="match status" value="1"/>
</dbReference>
<proteinExistence type="predicted"/>
<evidence type="ECO:0000259" key="5">
    <source>
        <dbReference type="PROSITE" id="PS51063"/>
    </source>
</evidence>
<keyword evidence="2" id="KW-0238">DNA-binding</keyword>
<dbReference type="PROSITE" id="PS51063">
    <property type="entry name" value="HTH_CRP_2"/>
    <property type="match status" value="1"/>
</dbReference>
<dbReference type="InterPro" id="IPR014710">
    <property type="entry name" value="RmlC-like_jellyroll"/>
</dbReference>
<dbReference type="SMART" id="SM00419">
    <property type="entry name" value="HTH_CRP"/>
    <property type="match status" value="1"/>
</dbReference>
<accession>A0A8J3GA35</accession>
<dbReference type="GO" id="GO:0005829">
    <property type="term" value="C:cytosol"/>
    <property type="evidence" value="ECO:0007669"/>
    <property type="project" value="TreeGrafter"/>
</dbReference>
<dbReference type="InterPro" id="IPR036388">
    <property type="entry name" value="WH-like_DNA-bd_sf"/>
</dbReference>
<dbReference type="Pfam" id="PF13545">
    <property type="entry name" value="HTH_Crp_2"/>
    <property type="match status" value="1"/>
</dbReference>
<dbReference type="SUPFAM" id="SSF51206">
    <property type="entry name" value="cAMP-binding domain-like"/>
    <property type="match status" value="1"/>
</dbReference>
<protein>
    <submittedName>
        <fullName evidence="6">Crp/Fnr family transcriptional regulator</fullName>
    </submittedName>
</protein>
<gene>
    <name evidence="6" type="ORF">GCM10007390_26420</name>
</gene>
<dbReference type="Proteomes" id="UP000598271">
    <property type="component" value="Unassembled WGS sequence"/>
</dbReference>
<name>A0A8J3GA35_9BACT</name>
<dbReference type="InterPro" id="IPR050397">
    <property type="entry name" value="Env_Response_Regulators"/>
</dbReference>
<evidence type="ECO:0000256" key="2">
    <source>
        <dbReference type="ARBA" id="ARBA00023125"/>
    </source>
</evidence>
<keyword evidence="7" id="KW-1185">Reference proteome</keyword>
<dbReference type="InterPro" id="IPR012318">
    <property type="entry name" value="HTH_CRP"/>
</dbReference>
<dbReference type="InterPro" id="IPR000595">
    <property type="entry name" value="cNMP-bd_dom"/>
</dbReference>
<feature type="domain" description="Cyclic nucleotide-binding" evidence="4">
    <location>
        <begin position="4"/>
        <end position="67"/>
    </location>
</feature>
<dbReference type="AlphaFoldDB" id="A0A8J3GA35"/>
<comment type="caution">
    <text evidence="6">The sequence shown here is derived from an EMBL/GenBank/DDBJ whole genome shotgun (WGS) entry which is preliminary data.</text>
</comment>
<dbReference type="Pfam" id="PF00027">
    <property type="entry name" value="cNMP_binding"/>
    <property type="match status" value="1"/>
</dbReference>
<evidence type="ECO:0000313" key="7">
    <source>
        <dbReference type="Proteomes" id="UP000598271"/>
    </source>
</evidence>
<dbReference type="InterPro" id="IPR036390">
    <property type="entry name" value="WH_DNA-bd_sf"/>
</dbReference>
<dbReference type="RefSeq" id="WP_229580836.1">
    <property type="nucleotide sequence ID" value="NZ_BMXF01000002.1"/>
</dbReference>
<feature type="domain" description="HTH crp-type" evidence="5">
    <location>
        <begin position="144"/>
        <end position="210"/>
    </location>
</feature>
<dbReference type="EMBL" id="BMXF01000002">
    <property type="protein sequence ID" value="GHB71333.1"/>
    <property type="molecule type" value="Genomic_DNA"/>
</dbReference>
<dbReference type="GO" id="GO:0003677">
    <property type="term" value="F:DNA binding"/>
    <property type="evidence" value="ECO:0007669"/>
    <property type="project" value="UniProtKB-KW"/>
</dbReference>
<keyword evidence="3" id="KW-0804">Transcription</keyword>
<reference evidence="6 7" key="1">
    <citation type="journal article" date="2014" name="Int. J. Syst. Evol. Microbiol.">
        <title>Complete genome sequence of Corynebacterium casei LMG S-19264T (=DSM 44701T), isolated from a smear-ripened cheese.</title>
        <authorList>
            <consortium name="US DOE Joint Genome Institute (JGI-PGF)"/>
            <person name="Walter F."/>
            <person name="Albersmeier A."/>
            <person name="Kalinowski J."/>
            <person name="Ruckert C."/>
        </authorList>
    </citation>
    <scope>NUCLEOTIDE SEQUENCE [LARGE SCALE GENOMIC DNA]</scope>
    <source>
        <strain evidence="6 7">KCTC 12866</strain>
    </source>
</reference>
<evidence type="ECO:0000313" key="6">
    <source>
        <dbReference type="EMBL" id="GHB71333.1"/>
    </source>
</evidence>
<dbReference type="CDD" id="cd00038">
    <property type="entry name" value="CAP_ED"/>
    <property type="match status" value="1"/>
</dbReference>
<dbReference type="Gene3D" id="1.10.10.10">
    <property type="entry name" value="Winged helix-like DNA-binding domain superfamily/Winged helix DNA-binding domain"/>
    <property type="match status" value="1"/>
</dbReference>
<sequence length="210" mass="23971">MISTIETLSEVFEPKLLEEIEEKARFISAPEGTTILDIGQSIKSMPIILSGTVKISRNDEDGRELLLYYVNPLESCALTFTCCMQHQTSEIKAVAEAPVEMLAIPITTMDEWMVKYPTWKSFVMRTIRTRFNELLNTIDQIAFQKLDERLGRYLREKSKATGTTLVNLSHEQIANDLATSREVISRLLKKLENDGKLLLYRGQIKLLSKL</sequence>
<dbReference type="SUPFAM" id="SSF46785">
    <property type="entry name" value="Winged helix' DNA-binding domain"/>
    <property type="match status" value="1"/>
</dbReference>
<keyword evidence="1" id="KW-0805">Transcription regulation</keyword>
<evidence type="ECO:0000259" key="4">
    <source>
        <dbReference type="PROSITE" id="PS50042"/>
    </source>
</evidence>
<evidence type="ECO:0000256" key="1">
    <source>
        <dbReference type="ARBA" id="ARBA00023015"/>
    </source>
</evidence>
<evidence type="ECO:0000256" key="3">
    <source>
        <dbReference type="ARBA" id="ARBA00023163"/>
    </source>
</evidence>
<dbReference type="InterPro" id="IPR018490">
    <property type="entry name" value="cNMP-bd_dom_sf"/>
</dbReference>
<organism evidence="6 7">
    <name type="scientific">Persicitalea jodogahamensis</name>
    <dbReference type="NCBI Taxonomy" id="402147"/>
    <lineage>
        <taxon>Bacteria</taxon>
        <taxon>Pseudomonadati</taxon>
        <taxon>Bacteroidota</taxon>
        <taxon>Cytophagia</taxon>
        <taxon>Cytophagales</taxon>
        <taxon>Spirosomataceae</taxon>
        <taxon>Persicitalea</taxon>
    </lineage>
</organism>
<dbReference type="Gene3D" id="2.60.120.10">
    <property type="entry name" value="Jelly Rolls"/>
    <property type="match status" value="1"/>
</dbReference>